<keyword evidence="6 7" id="KW-0472">Membrane</keyword>
<keyword evidence="5 7" id="KW-1133">Transmembrane helix</keyword>
<comment type="similarity">
    <text evidence="7">Belongs to the binding-protein-dependent transport system permease family.</text>
</comment>
<proteinExistence type="inferred from homology"/>
<feature type="transmembrane region" description="Helical" evidence="7">
    <location>
        <begin position="140"/>
        <end position="157"/>
    </location>
</feature>
<dbReference type="CDD" id="cd06261">
    <property type="entry name" value="TM_PBP2"/>
    <property type="match status" value="1"/>
</dbReference>
<evidence type="ECO:0000256" key="2">
    <source>
        <dbReference type="ARBA" id="ARBA00022448"/>
    </source>
</evidence>
<evidence type="ECO:0000256" key="5">
    <source>
        <dbReference type="ARBA" id="ARBA00022989"/>
    </source>
</evidence>
<dbReference type="PROSITE" id="PS50928">
    <property type="entry name" value="ABC_TM1"/>
    <property type="match status" value="1"/>
</dbReference>
<dbReference type="Proteomes" id="UP000215027">
    <property type="component" value="Chromosome I"/>
</dbReference>
<dbReference type="InterPro" id="IPR035906">
    <property type="entry name" value="MetI-like_sf"/>
</dbReference>
<evidence type="ECO:0000256" key="6">
    <source>
        <dbReference type="ARBA" id="ARBA00023136"/>
    </source>
</evidence>
<dbReference type="GO" id="GO:0055085">
    <property type="term" value="P:transmembrane transport"/>
    <property type="evidence" value="ECO:0007669"/>
    <property type="project" value="InterPro"/>
</dbReference>
<dbReference type="GO" id="GO:0005886">
    <property type="term" value="C:plasma membrane"/>
    <property type="evidence" value="ECO:0007669"/>
    <property type="project" value="UniProtKB-SubCell"/>
</dbReference>
<keyword evidence="3" id="KW-1003">Cell membrane</keyword>
<reference evidence="9" key="1">
    <citation type="submission" date="2016-01" db="EMBL/GenBank/DDBJ databases">
        <authorList>
            <person name="Mcilroy J.S."/>
            <person name="Karst M S."/>
            <person name="Albertsen M."/>
        </authorList>
    </citation>
    <scope>NUCLEOTIDE SEQUENCE</scope>
    <source>
        <strain evidence="9">Cfx-K</strain>
    </source>
</reference>
<dbReference type="PANTHER" id="PTHR43386">
    <property type="entry name" value="OLIGOPEPTIDE TRANSPORT SYSTEM PERMEASE PROTEIN APPC"/>
    <property type="match status" value="1"/>
</dbReference>
<evidence type="ECO:0000256" key="3">
    <source>
        <dbReference type="ARBA" id="ARBA00022475"/>
    </source>
</evidence>
<dbReference type="EMBL" id="LN890655">
    <property type="protein sequence ID" value="CUS04084.2"/>
    <property type="molecule type" value="Genomic_DNA"/>
</dbReference>
<evidence type="ECO:0000259" key="8">
    <source>
        <dbReference type="PROSITE" id="PS50928"/>
    </source>
</evidence>
<feature type="transmembrane region" description="Helical" evidence="7">
    <location>
        <begin position="177"/>
        <end position="198"/>
    </location>
</feature>
<dbReference type="Pfam" id="PF00528">
    <property type="entry name" value="BPD_transp_1"/>
    <property type="match status" value="1"/>
</dbReference>
<sequence length="325" mass="35724">MRLRRFFGRAANLVGLALVLFFVMLAALAPRLAPPEVPGSTWPFRNVVQSFSRQPLPPTPGIPLGTTPQILNLPQYGIAPGQDAAYQWDVYHTLIWGARSALRFGLLVTVATAAIGVLIGLISGYIGGWFGLIVMRITDAFLAFPVIAGIWVIQRAFFSNIYNPFLDPATLTGWETFLYNARIDPILITFILFLWMPYARLMNAQVRGAMSADYVLAARSMGARPWRIIWRHLLPNTIAPAIVLAARDVGGVVVLACAFIFIGFGGNVAWGTLLVSSREFVIGIGGNPFLYWWTFVPVSVALILFGVGWNLLGDGLNDALNPYER</sequence>
<dbReference type="KEGG" id="pbf:CFX0092_A2206"/>
<dbReference type="SUPFAM" id="SSF161098">
    <property type="entry name" value="MetI-like"/>
    <property type="match status" value="1"/>
</dbReference>
<keyword evidence="4 7" id="KW-0812">Transmembrane</keyword>
<protein>
    <submittedName>
        <fullName evidence="9">Binding-protein-dependent transport systems inner membrane component</fullName>
    </submittedName>
</protein>
<keyword evidence="2 7" id="KW-0813">Transport</keyword>
<evidence type="ECO:0000313" key="10">
    <source>
        <dbReference type="Proteomes" id="UP000215027"/>
    </source>
</evidence>
<feature type="transmembrane region" description="Helical" evidence="7">
    <location>
        <begin position="104"/>
        <end position="128"/>
    </location>
</feature>
<dbReference type="InterPro" id="IPR000515">
    <property type="entry name" value="MetI-like"/>
</dbReference>
<organism evidence="9 10">
    <name type="scientific">Candidatus Promineifilum breve</name>
    <dbReference type="NCBI Taxonomy" id="1806508"/>
    <lineage>
        <taxon>Bacteria</taxon>
        <taxon>Bacillati</taxon>
        <taxon>Chloroflexota</taxon>
        <taxon>Ardenticatenia</taxon>
        <taxon>Candidatus Promineifilales</taxon>
        <taxon>Candidatus Promineifilaceae</taxon>
        <taxon>Candidatus Promineifilum</taxon>
    </lineage>
</organism>
<gene>
    <name evidence="9" type="ORF">CFX0092_A2206</name>
</gene>
<feature type="transmembrane region" description="Helical" evidence="7">
    <location>
        <begin position="252"/>
        <end position="277"/>
    </location>
</feature>
<name>A0A160T2X6_9CHLR</name>
<accession>A0A160T2X6</accession>
<feature type="transmembrane region" description="Helical" evidence="7">
    <location>
        <begin position="289"/>
        <end position="312"/>
    </location>
</feature>
<dbReference type="InterPro" id="IPR050366">
    <property type="entry name" value="BP-dependent_transpt_permease"/>
</dbReference>
<feature type="transmembrane region" description="Helical" evidence="7">
    <location>
        <begin position="12"/>
        <end position="33"/>
    </location>
</feature>
<feature type="domain" description="ABC transmembrane type-1" evidence="8">
    <location>
        <begin position="102"/>
        <end position="313"/>
    </location>
</feature>
<comment type="subcellular location">
    <subcellularLocation>
        <location evidence="1 7">Cell membrane</location>
        <topology evidence="1 7">Multi-pass membrane protein</topology>
    </subcellularLocation>
</comment>
<dbReference type="OrthoDB" id="9797852at2"/>
<evidence type="ECO:0000256" key="1">
    <source>
        <dbReference type="ARBA" id="ARBA00004651"/>
    </source>
</evidence>
<dbReference type="RefSeq" id="WP_095043478.1">
    <property type="nucleotide sequence ID" value="NZ_LN890655.1"/>
</dbReference>
<dbReference type="AlphaFoldDB" id="A0A160T2X6"/>
<dbReference type="PANTHER" id="PTHR43386:SF1">
    <property type="entry name" value="D,D-DIPEPTIDE TRANSPORT SYSTEM PERMEASE PROTEIN DDPC-RELATED"/>
    <property type="match status" value="1"/>
</dbReference>
<dbReference type="Gene3D" id="1.10.3720.10">
    <property type="entry name" value="MetI-like"/>
    <property type="match status" value="1"/>
</dbReference>
<evidence type="ECO:0000256" key="7">
    <source>
        <dbReference type="RuleBase" id="RU363032"/>
    </source>
</evidence>
<keyword evidence="10" id="KW-1185">Reference proteome</keyword>
<evidence type="ECO:0000256" key="4">
    <source>
        <dbReference type="ARBA" id="ARBA00022692"/>
    </source>
</evidence>
<evidence type="ECO:0000313" key="9">
    <source>
        <dbReference type="EMBL" id="CUS04084.2"/>
    </source>
</evidence>